<proteinExistence type="predicted"/>
<dbReference type="Proteomes" id="UP001499979">
    <property type="component" value="Unassembled WGS sequence"/>
</dbReference>
<dbReference type="InterPro" id="IPR015943">
    <property type="entry name" value="WD40/YVTN_repeat-like_dom_sf"/>
</dbReference>
<comment type="caution">
    <text evidence="2">The sequence shown here is derived from an EMBL/GenBank/DDBJ whole genome shotgun (WGS) entry which is preliminary data.</text>
</comment>
<feature type="chain" id="PRO_5047240734" evidence="1">
    <location>
        <begin position="27"/>
        <end position="727"/>
    </location>
</feature>
<gene>
    <name evidence="2" type="ORF">GCM10009606_22130</name>
</gene>
<organism evidence="2 3">
    <name type="scientific">Nocardioides aquiterrae</name>
    <dbReference type="NCBI Taxonomy" id="203799"/>
    <lineage>
        <taxon>Bacteria</taxon>
        <taxon>Bacillati</taxon>
        <taxon>Actinomycetota</taxon>
        <taxon>Actinomycetes</taxon>
        <taxon>Propionibacteriales</taxon>
        <taxon>Nocardioidaceae</taxon>
        <taxon>Nocardioides</taxon>
    </lineage>
</organism>
<evidence type="ECO:0000256" key="1">
    <source>
        <dbReference type="SAM" id="SignalP"/>
    </source>
</evidence>
<sequence length="727" mass="75821">MSPRRPLAVALPLALALGLAASGAAALRPAERSAPVEPYPDFGDLPAVAVVANGRVDQVVSSGDRVFARGGFTTIGRYTGPGRVLDTATGADRPAPVLPSGQVSVTVPDGQGGWYVGGDFGVDHPTSRGGGLQHVLADGTADPDFHATTDGLVSALALQGDTLYVGGDFGHLGAATRGNLGAVSATDGSTQPFRADQDTRVTELEAGAGRVYVGTDHVEAFDPVTGATVPGFVSPTDDGVSALLLAGGRLYVGGARLVAADPVTGATDPAFDVQADDTGEYRFHTLLSTGGTLYAGGSHATVDGRPGRLVALDPATGAADPAFDPRVSGGTGTWPSANGGVFDLAVHGGQLWVGGAFARAGGEPAGNLAVLDPATGARLDVAVPSLDRQVNAVDVSGDAAYVGGHFYLEDPVTTHGIAALDATTLEPVPGFHVTRLPWWGDLVAAPNALYAGQTHFYGYDRYATAPPYFTASTDRVLAYDPDTGAVDRGRTHRVRNLTGLTTVGNHLVVAQRLEDDVKFPRNRIVVYGPHGKVVRAFPVPLRGYLSYLTSVDGDLLAVGSFKRSTAEGYPRNTAMVRFSFRDGARRAYFDPKIDGPVYDAAVQGRTIFASGLFHRVFQGVDFDRPGLTRMSARSGKSEQFRPASFAANRVLLRLSAVGDKLWVGWFRNEFLDAATGEVVDDPTGGRADDISSVVRVRDGLDFGTVLYGVNIAGSSWNVMGYVGRVAD</sequence>
<keyword evidence="3" id="KW-1185">Reference proteome</keyword>
<keyword evidence="1" id="KW-0732">Signal</keyword>
<protein>
    <submittedName>
        <fullName evidence="2">Uncharacterized protein</fullName>
    </submittedName>
</protein>
<evidence type="ECO:0000313" key="3">
    <source>
        <dbReference type="Proteomes" id="UP001499979"/>
    </source>
</evidence>
<dbReference type="SUPFAM" id="SSF50998">
    <property type="entry name" value="Quinoprotein alcohol dehydrogenase-like"/>
    <property type="match status" value="1"/>
</dbReference>
<name>A0ABP4EY07_9ACTN</name>
<dbReference type="RefSeq" id="WP_343907593.1">
    <property type="nucleotide sequence ID" value="NZ_BAAAJE010000008.1"/>
</dbReference>
<dbReference type="InterPro" id="IPR011044">
    <property type="entry name" value="Quino_amine_DH_bsu"/>
</dbReference>
<accession>A0ABP4EY07</accession>
<dbReference type="InterPro" id="IPR011047">
    <property type="entry name" value="Quinoprotein_ADH-like_sf"/>
</dbReference>
<reference evidence="3" key="1">
    <citation type="journal article" date="2019" name="Int. J. Syst. Evol. Microbiol.">
        <title>The Global Catalogue of Microorganisms (GCM) 10K type strain sequencing project: providing services to taxonomists for standard genome sequencing and annotation.</title>
        <authorList>
            <consortium name="The Broad Institute Genomics Platform"/>
            <consortium name="The Broad Institute Genome Sequencing Center for Infectious Disease"/>
            <person name="Wu L."/>
            <person name="Ma J."/>
        </authorList>
    </citation>
    <scope>NUCLEOTIDE SEQUENCE [LARGE SCALE GENOMIC DNA]</scope>
    <source>
        <strain evidence="3">JCM 11813</strain>
    </source>
</reference>
<feature type="signal peptide" evidence="1">
    <location>
        <begin position="1"/>
        <end position="26"/>
    </location>
</feature>
<dbReference type="EMBL" id="BAAAJE010000008">
    <property type="protein sequence ID" value="GAA1142156.1"/>
    <property type="molecule type" value="Genomic_DNA"/>
</dbReference>
<dbReference type="Gene3D" id="2.130.10.10">
    <property type="entry name" value="YVTN repeat-like/Quinoprotein amine dehydrogenase"/>
    <property type="match status" value="1"/>
</dbReference>
<evidence type="ECO:0000313" key="2">
    <source>
        <dbReference type="EMBL" id="GAA1142156.1"/>
    </source>
</evidence>
<dbReference type="SUPFAM" id="SSF50969">
    <property type="entry name" value="YVTN repeat-like/Quinoprotein amine dehydrogenase"/>
    <property type="match status" value="1"/>
</dbReference>